<keyword evidence="4" id="KW-1185">Reference proteome</keyword>
<feature type="compositionally biased region" description="Polar residues" evidence="2">
    <location>
        <begin position="239"/>
        <end position="259"/>
    </location>
</feature>
<dbReference type="PANTHER" id="PTHR48190:SF2">
    <property type="entry name" value="PROGRAMMED CELL DEATH PROTEIN 7"/>
    <property type="match status" value="1"/>
</dbReference>
<feature type="compositionally biased region" description="Pro residues" evidence="2">
    <location>
        <begin position="80"/>
        <end position="125"/>
    </location>
</feature>
<feature type="compositionally biased region" description="Polar residues" evidence="2">
    <location>
        <begin position="25"/>
        <end position="41"/>
    </location>
</feature>
<dbReference type="Pfam" id="PF16021">
    <property type="entry name" value="PDCD7"/>
    <property type="match status" value="1"/>
</dbReference>
<dbReference type="PANTHER" id="PTHR48190">
    <property type="entry name" value="PROGRAMMED CELL DEATH PROTEIN 7"/>
    <property type="match status" value="1"/>
</dbReference>
<proteinExistence type="predicted"/>
<reference evidence="3" key="1">
    <citation type="submission" date="2021-04" db="EMBL/GenBank/DDBJ databases">
        <authorList>
            <consortium name="Molecular Ecology Group"/>
        </authorList>
    </citation>
    <scope>NUCLEOTIDE SEQUENCE</scope>
</reference>
<dbReference type="AlphaFoldDB" id="A0A8S3YH12"/>
<evidence type="ECO:0000256" key="1">
    <source>
        <dbReference type="SAM" id="Coils"/>
    </source>
</evidence>
<protein>
    <recommendedName>
        <fullName evidence="5">Programmed cell death 7</fullName>
    </recommendedName>
</protein>
<dbReference type="EMBL" id="CAJHNH020000255">
    <property type="protein sequence ID" value="CAG5116429.1"/>
    <property type="molecule type" value="Genomic_DNA"/>
</dbReference>
<evidence type="ECO:0000313" key="3">
    <source>
        <dbReference type="EMBL" id="CAG5116429.1"/>
    </source>
</evidence>
<evidence type="ECO:0000256" key="2">
    <source>
        <dbReference type="SAM" id="MobiDB-lite"/>
    </source>
</evidence>
<feature type="compositionally biased region" description="Low complexity" evidence="2">
    <location>
        <begin position="155"/>
        <end position="167"/>
    </location>
</feature>
<feature type="compositionally biased region" description="Polar residues" evidence="2">
    <location>
        <begin position="65"/>
        <end position="79"/>
    </location>
</feature>
<dbReference type="GO" id="GO:0005689">
    <property type="term" value="C:U12-type spliceosomal complex"/>
    <property type="evidence" value="ECO:0007669"/>
    <property type="project" value="TreeGrafter"/>
</dbReference>
<dbReference type="Proteomes" id="UP000678393">
    <property type="component" value="Unassembled WGS sequence"/>
</dbReference>
<dbReference type="InterPro" id="IPR052831">
    <property type="entry name" value="Apoptosis_promoter"/>
</dbReference>
<feature type="region of interest" description="Disordered" evidence="2">
    <location>
        <begin position="1"/>
        <end position="280"/>
    </location>
</feature>
<comment type="caution">
    <text evidence="3">The sequence shown here is derived from an EMBL/GenBank/DDBJ whole genome shotgun (WGS) entry which is preliminary data.</text>
</comment>
<feature type="compositionally biased region" description="Low complexity" evidence="2">
    <location>
        <begin position="134"/>
        <end position="145"/>
    </location>
</feature>
<accession>A0A8S3YH12</accession>
<feature type="compositionally biased region" description="Pro residues" evidence="2">
    <location>
        <begin position="194"/>
        <end position="203"/>
    </location>
</feature>
<name>A0A8S3YH12_9EUPU</name>
<organism evidence="3 4">
    <name type="scientific">Candidula unifasciata</name>
    <dbReference type="NCBI Taxonomy" id="100452"/>
    <lineage>
        <taxon>Eukaryota</taxon>
        <taxon>Metazoa</taxon>
        <taxon>Spiralia</taxon>
        <taxon>Lophotrochozoa</taxon>
        <taxon>Mollusca</taxon>
        <taxon>Gastropoda</taxon>
        <taxon>Heterobranchia</taxon>
        <taxon>Euthyneura</taxon>
        <taxon>Panpulmonata</taxon>
        <taxon>Eupulmonata</taxon>
        <taxon>Stylommatophora</taxon>
        <taxon>Helicina</taxon>
        <taxon>Helicoidea</taxon>
        <taxon>Geomitridae</taxon>
        <taxon>Candidula</taxon>
    </lineage>
</organism>
<gene>
    <name evidence="3" type="ORF">CUNI_LOCUS1987</name>
</gene>
<evidence type="ECO:0000313" key="4">
    <source>
        <dbReference type="Proteomes" id="UP000678393"/>
    </source>
</evidence>
<dbReference type="OrthoDB" id="2289628at2759"/>
<sequence length="545" mass="62745">MSYQDQSWNSERNSFGEPRHFPERQTLNGQHENLRQQNQRPPQMGPPPREQFHNFAPMSEAPYNNVESHGRMQQQLQYQNPPPTQHHMPPLRPQPPPQHHMPPPRPQPTPQHHMPPPRPQPPPQHQMPSLWSEPPQLALQQQRPPSSFPPHNQMPPLWSPSSSFPPQHRMPPPRPAPPSFPPHQMLPPSHSQLRPPPVTPSNFPPYQNFPMPPASHIMPGAGPILPSQQAIGSGAFSGLETNSQPSPNPMHNSFQQMPSYQPFPPVSTHGAPPDNFQHPMTIASQHKGISNPQFYVGSNKSEADDKDLGSQKLENWLQKIGKFKKHQFKSSSSKQTSSEQIWKPVNQFRAMTQLITTMSTKLQELQDGAASASAAEWKDLTLELETLKRQYIDLESLLDESLIEKVAKKLLRQRNKRARIKRAKERKYEELQRVREAWDQRSQQIDLWQERHRAKIKEETLRKSRKAAADRTLSKVTREIQDASRLIETMLALQKLRLIRRDAAEKRGDTELGESRQTFEQKIADMTRLVQAQLECYREEEAKLK</sequence>
<feature type="coiled-coil region" evidence="1">
    <location>
        <begin position="384"/>
        <end position="441"/>
    </location>
</feature>
<feature type="compositionally biased region" description="Pro residues" evidence="2">
    <location>
        <begin position="168"/>
        <end position="185"/>
    </location>
</feature>
<dbReference type="InterPro" id="IPR031974">
    <property type="entry name" value="PDCD7"/>
</dbReference>
<feature type="non-terminal residue" evidence="3">
    <location>
        <position position="545"/>
    </location>
</feature>
<dbReference type="PRINTS" id="PR01217">
    <property type="entry name" value="PRICHEXTENSN"/>
</dbReference>
<feature type="compositionally biased region" description="Polar residues" evidence="2">
    <location>
        <begin position="1"/>
        <end position="13"/>
    </location>
</feature>
<evidence type="ECO:0008006" key="5">
    <source>
        <dbReference type="Google" id="ProtNLM"/>
    </source>
</evidence>
<keyword evidence="1" id="KW-0175">Coiled coil</keyword>